<dbReference type="Proteomes" id="UP000245137">
    <property type="component" value="Unassembled WGS sequence"/>
</dbReference>
<evidence type="ECO:0000256" key="1">
    <source>
        <dbReference type="ARBA" id="ARBA00007074"/>
    </source>
</evidence>
<proteinExistence type="inferred from homology"/>
<sequence>MSARAWTDAYVGIPFRARGADRDGCDCWGLARLVYRECLGIALVSYTESYATAEETMEIADLVAGARDVGPWAPVEPGCEGAYDIALFRDRLALASHVGVVTATGRALHVMRGRGAELINYREGVWKHRLVAFQRHVALRAGGEHV</sequence>
<dbReference type="Gene3D" id="3.90.1720.10">
    <property type="entry name" value="endopeptidase domain like (from Nostoc punctiforme)"/>
    <property type="match status" value="1"/>
</dbReference>
<evidence type="ECO:0000313" key="7">
    <source>
        <dbReference type="Proteomes" id="UP000245137"/>
    </source>
</evidence>
<dbReference type="PROSITE" id="PS51935">
    <property type="entry name" value="NLPC_P60"/>
    <property type="match status" value="1"/>
</dbReference>
<accession>A0A2U1SSR0</accession>
<dbReference type="OrthoDB" id="6058745at2"/>
<keyword evidence="4" id="KW-0788">Thiol protease</keyword>
<dbReference type="GO" id="GO:0008234">
    <property type="term" value="F:cysteine-type peptidase activity"/>
    <property type="evidence" value="ECO:0007669"/>
    <property type="project" value="UniProtKB-KW"/>
</dbReference>
<comment type="caution">
    <text evidence="6">The sequence shown here is derived from an EMBL/GenBank/DDBJ whole genome shotgun (WGS) entry which is preliminary data.</text>
</comment>
<evidence type="ECO:0000313" key="6">
    <source>
        <dbReference type="EMBL" id="PWB94651.1"/>
    </source>
</evidence>
<evidence type="ECO:0000256" key="4">
    <source>
        <dbReference type="ARBA" id="ARBA00022807"/>
    </source>
</evidence>
<organism evidence="6 7">
    <name type="scientific">Methylosinus sporium</name>
    <dbReference type="NCBI Taxonomy" id="428"/>
    <lineage>
        <taxon>Bacteria</taxon>
        <taxon>Pseudomonadati</taxon>
        <taxon>Pseudomonadota</taxon>
        <taxon>Alphaproteobacteria</taxon>
        <taxon>Hyphomicrobiales</taxon>
        <taxon>Methylocystaceae</taxon>
        <taxon>Methylosinus</taxon>
    </lineage>
</organism>
<evidence type="ECO:0000256" key="3">
    <source>
        <dbReference type="ARBA" id="ARBA00022801"/>
    </source>
</evidence>
<gene>
    <name evidence="6" type="ORF">C5689_06200</name>
</gene>
<keyword evidence="2" id="KW-0645">Protease</keyword>
<dbReference type="EMBL" id="PUIV01000006">
    <property type="protein sequence ID" value="PWB94651.1"/>
    <property type="molecule type" value="Genomic_DNA"/>
</dbReference>
<evidence type="ECO:0000256" key="2">
    <source>
        <dbReference type="ARBA" id="ARBA00022670"/>
    </source>
</evidence>
<evidence type="ECO:0000259" key="5">
    <source>
        <dbReference type="PROSITE" id="PS51935"/>
    </source>
</evidence>
<comment type="similarity">
    <text evidence="1">Belongs to the peptidase C40 family.</text>
</comment>
<dbReference type="InterPro" id="IPR000064">
    <property type="entry name" value="NLP_P60_dom"/>
</dbReference>
<dbReference type="SUPFAM" id="SSF54001">
    <property type="entry name" value="Cysteine proteinases"/>
    <property type="match status" value="1"/>
</dbReference>
<dbReference type="RefSeq" id="WP_108916404.1">
    <property type="nucleotide sequence ID" value="NZ_BGJY01000018.1"/>
</dbReference>
<protein>
    <recommendedName>
        <fullName evidence="5">NlpC/P60 domain-containing protein</fullName>
    </recommendedName>
</protein>
<keyword evidence="3" id="KW-0378">Hydrolase</keyword>
<reference evidence="6 7" key="1">
    <citation type="journal article" date="2018" name="Appl. Microbiol. Biotechnol.">
        <title>Co-cultivation of the strictly anaerobic methanogen Methanosarcina barkeri with aerobic methanotrophs in an oxygen-limited membrane bioreactor.</title>
        <authorList>
            <person name="In 't Zandt M.H."/>
            <person name="van den Bosch T.J.M."/>
            <person name="Rijkers R."/>
            <person name="van Kessel M.A.H.J."/>
            <person name="Jetten M.S.M."/>
            <person name="Welte C.U."/>
        </authorList>
    </citation>
    <scope>NUCLEOTIDE SEQUENCE [LARGE SCALE GENOMIC DNA]</scope>
    <source>
        <strain evidence="6 7">DSM 17706</strain>
    </source>
</reference>
<keyword evidence="7" id="KW-1185">Reference proteome</keyword>
<dbReference type="AlphaFoldDB" id="A0A2U1SSR0"/>
<dbReference type="InterPro" id="IPR038765">
    <property type="entry name" value="Papain-like_cys_pep_sf"/>
</dbReference>
<name>A0A2U1SSR0_METSR</name>
<dbReference type="GO" id="GO:0006508">
    <property type="term" value="P:proteolysis"/>
    <property type="evidence" value="ECO:0007669"/>
    <property type="project" value="UniProtKB-KW"/>
</dbReference>
<feature type="domain" description="NlpC/P60" evidence="5">
    <location>
        <begin position="1"/>
        <end position="137"/>
    </location>
</feature>
<dbReference type="Pfam" id="PF00877">
    <property type="entry name" value="NLPC_P60"/>
    <property type="match status" value="1"/>
</dbReference>